<dbReference type="InterPro" id="IPR029063">
    <property type="entry name" value="SAM-dependent_MTases_sf"/>
</dbReference>
<dbReference type="GO" id="GO:0006364">
    <property type="term" value="P:rRNA processing"/>
    <property type="evidence" value="ECO:0007669"/>
    <property type="project" value="UniProtKB-KW"/>
</dbReference>
<dbReference type="STRING" id="96773.Tchl_2224"/>
<keyword evidence="3" id="KW-0698">rRNA processing</keyword>
<evidence type="ECO:0000256" key="8">
    <source>
        <dbReference type="ARBA" id="ARBA00038091"/>
    </source>
</evidence>
<dbReference type="GO" id="GO:0003723">
    <property type="term" value="F:RNA binding"/>
    <property type="evidence" value="ECO:0007669"/>
    <property type="project" value="UniProtKB-KW"/>
</dbReference>
<comment type="subcellular location">
    <subcellularLocation>
        <location evidence="1">Cytoplasm</location>
    </subcellularLocation>
</comment>
<dbReference type="Proteomes" id="UP000185739">
    <property type="component" value="Chromosome"/>
</dbReference>
<dbReference type="RefSeq" id="WP_075148481.1">
    <property type="nucleotide sequence ID" value="NZ_CP018839.1"/>
</dbReference>
<dbReference type="InterPro" id="IPR015947">
    <property type="entry name" value="PUA-like_sf"/>
</dbReference>
<keyword evidence="5 9" id="KW-0808">Transferase</keyword>
<dbReference type="KEGG" id="tcl:Tchl_2224"/>
<dbReference type="Pfam" id="PF17785">
    <property type="entry name" value="PUA_3"/>
    <property type="match status" value="1"/>
</dbReference>
<dbReference type="PANTHER" id="PTHR42873">
    <property type="entry name" value="RIBOSOMAL RNA LARGE SUBUNIT METHYLTRANSFERASE"/>
    <property type="match status" value="1"/>
</dbReference>
<dbReference type="Pfam" id="PF10672">
    <property type="entry name" value="Methyltrans_SAM"/>
    <property type="match status" value="1"/>
</dbReference>
<dbReference type="CDD" id="cd02440">
    <property type="entry name" value="AdoMet_MTases"/>
    <property type="match status" value="1"/>
</dbReference>
<dbReference type="SUPFAM" id="SSF53335">
    <property type="entry name" value="S-adenosyl-L-methionine-dependent methyltransferases"/>
    <property type="match status" value="1"/>
</dbReference>
<dbReference type="InterPro" id="IPR041532">
    <property type="entry name" value="RlmI-like_PUA"/>
</dbReference>
<protein>
    <submittedName>
        <fullName evidence="9">LSU m5C1962 methyltransferase RlmI</fullName>
    </submittedName>
</protein>
<dbReference type="SUPFAM" id="SSF88697">
    <property type="entry name" value="PUA domain-like"/>
    <property type="match status" value="1"/>
</dbReference>
<proteinExistence type="inferred from homology"/>
<dbReference type="CDD" id="cd11572">
    <property type="entry name" value="RlmI_M_like"/>
    <property type="match status" value="1"/>
</dbReference>
<keyword evidence="7" id="KW-0694">RNA-binding</keyword>
<accession>A0A1H5S0P9</accession>
<keyword evidence="6" id="KW-0949">S-adenosyl-L-methionine</keyword>
<sequence>MAQLILKPGKERSLFRRHPWIFAGSVERLEGRARPGDTVTVLAAEGKALARAAFSPASQIRARVWSFDAEAAIDHAFFKRVVAASVARRAAIPALRGEDGVRLIHGESDGLPGVIADRYGEVVVLQLTSAGADKWREAIVAGLVQATGCAAVYERSDSEVRALEGLEPRTGCVHGVLPEGGLSIVEHGVRMEVDVEGGHKTGFYLDQRANRLLTGQLAAGREVLNCFCYTGGFSLQALAGGAASVLSIDSSAPALASARRNLALNPQLDAGRAEWREADVFKALRALKDEGRRFDLIVLDPPKFAPSAAHAERAARAYKDINLFGFRLLNPGGILMTYSCSGGIGQELFQKIVAGAAIDAGVDARILYRLAAAPDHPIGLAVPEGEYLKGLACQVE</sequence>
<dbReference type="OrthoDB" id="9805492at2"/>
<gene>
    <name evidence="9" type="ORF">Tchl_2224</name>
</gene>
<keyword evidence="2" id="KW-0963">Cytoplasm</keyword>
<dbReference type="Gene3D" id="3.40.50.150">
    <property type="entry name" value="Vaccinia Virus protein VP39"/>
    <property type="match status" value="1"/>
</dbReference>
<dbReference type="GO" id="GO:0005737">
    <property type="term" value="C:cytoplasm"/>
    <property type="evidence" value="ECO:0007669"/>
    <property type="project" value="UniProtKB-SubCell"/>
</dbReference>
<reference evidence="9 10" key="1">
    <citation type="submission" date="2016-12" db="EMBL/GenBank/DDBJ databases">
        <title>Complete genome sequence of Thauera chlorobenzoica, a Betaproteobacterium degrading haloaromatics anaerobically to CO2 and halides.</title>
        <authorList>
            <person name="Goris T."/>
            <person name="Mergelsberg M."/>
            <person name="Boll M."/>
        </authorList>
    </citation>
    <scope>NUCLEOTIDE SEQUENCE [LARGE SCALE GENOMIC DNA]</scope>
    <source>
        <strain evidence="9 10">3CB1</strain>
    </source>
</reference>
<keyword evidence="10" id="KW-1185">Reference proteome</keyword>
<evidence type="ECO:0000256" key="2">
    <source>
        <dbReference type="ARBA" id="ARBA00022490"/>
    </source>
</evidence>
<evidence type="ECO:0000256" key="3">
    <source>
        <dbReference type="ARBA" id="ARBA00022552"/>
    </source>
</evidence>
<dbReference type="GO" id="GO:0032259">
    <property type="term" value="P:methylation"/>
    <property type="evidence" value="ECO:0007669"/>
    <property type="project" value="UniProtKB-KW"/>
</dbReference>
<dbReference type="EMBL" id="CP018839">
    <property type="protein sequence ID" value="APR05064.1"/>
    <property type="molecule type" value="Genomic_DNA"/>
</dbReference>
<dbReference type="InterPro" id="IPR036974">
    <property type="entry name" value="PUA_sf"/>
</dbReference>
<dbReference type="Gene3D" id="3.30.750.80">
    <property type="entry name" value="RNA methyltransferase domain (HRMD) like"/>
    <property type="match status" value="1"/>
</dbReference>
<evidence type="ECO:0000256" key="4">
    <source>
        <dbReference type="ARBA" id="ARBA00022603"/>
    </source>
</evidence>
<dbReference type="GO" id="GO:0008168">
    <property type="term" value="F:methyltransferase activity"/>
    <property type="evidence" value="ECO:0007669"/>
    <property type="project" value="UniProtKB-KW"/>
</dbReference>
<dbReference type="InterPro" id="IPR019614">
    <property type="entry name" value="SAM-dep_methyl-trfase"/>
</dbReference>
<dbReference type="PANTHER" id="PTHR42873:SF1">
    <property type="entry name" value="S-ADENOSYLMETHIONINE-DEPENDENT METHYLTRANSFERASE DOMAIN-CONTAINING PROTEIN"/>
    <property type="match status" value="1"/>
</dbReference>
<dbReference type="Gene3D" id="2.30.130.10">
    <property type="entry name" value="PUA domain"/>
    <property type="match status" value="1"/>
</dbReference>
<evidence type="ECO:0000256" key="6">
    <source>
        <dbReference type="ARBA" id="ARBA00022691"/>
    </source>
</evidence>
<dbReference type="SMART" id="SM00359">
    <property type="entry name" value="PUA"/>
    <property type="match status" value="1"/>
</dbReference>
<evidence type="ECO:0000313" key="9">
    <source>
        <dbReference type="EMBL" id="APR05064.1"/>
    </source>
</evidence>
<evidence type="ECO:0000256" key="7">
    <source>
        <dbReference type="ARBA" id="ARBA00022884"/>
    </source>
</evidence>
<comment type="similarity">
    <text evidence="8">Belongs to the methyltransferase superfamily. RlmI family.</text>
</comment>
<evidence type="ECO:0000256" key="1">
    <source>
        <dbReference type="ARBA" id="ARBA00004496"/>
    </source>
</evidence>
<name>A0A1H5S0P9_9RHOO</name>
<evidence type="ECO:0000256" key="5">
    <source>
        <dbReference type="ARBA" id="ARBA00022679"/>
    </source>
</evidence>
<keyword evidence="4 9" id="KW-0489">Methyltransferase</keyword>
<dbReference type="CDD" id="cd21153">
    <property type="entry name" value="PUA_RlmI"/>
    <property type="match status" value="1"/>
</dbReference>
<dbReference type="InterPro" id="IPR002478">
    <property type="entry name" value="PUA"/>
</dbReference>
<dbReference type="AlphaFoldDB" id="A0A1H5S0P9"/>
<evidence type="ECO:0000313" key="10">
    <source>
        <dbReference type="Proteomes" id="UP000185739"/>
    </source>
</evidence>
<organism evidence="9 10">
    <name type="scientific">Thauera chlorobenzoica</name>
    <dbReference type="NCBI Taxonomy" id="96773"/>
    <lineage>
        <taxon>Bacteria</taxon>
        <taxon>Pseudomonadati</taxon>
        <taxon>Pseudomonadota</taxon>
        <taxon>Betaproteobacteria</taxon>
        <taxon>Rhodocyclales</taxon>
        <taxon>Zoogloeaceae</taxon>
        <taxon>Thauera</taxon>
    </lineage>
</organism>
<dbReference type="PROSITE" id="PS50890">
    <property type="entry name" value="PUA"/>
    <property type="match status" value="1"/>
</dbReference>